<feature type="domain" description="N-acetyltransferase" evidence="2">
    <location>
        <begin position="10"/>
        <end position="102"/>
    </location>
</feature>
<dbReference type="Gene3D" id="3.40.630.30">
    <property type="match status" value="1"/>
</dbReference>
<keyword evidence="4" id="KW-1185">Reference proteome</keyword>
<feature type="domain" description="N-acetyltransferase" evidence="1">
    <location>
        <begin position="1"/>
        <end position="120"/>
    </location>
</feature>
<dbReference type="PROSITE" id="PS51729">
    <property type="entry name" value="GNAT_YJDJ"/>
    <property type="match status" value="1"/>
</dbReference>
<dbReference type="Pfam" id="PF14542">
    <property type="entry name" value="Acetyltransf_CG"/>
    <property type="match status" value="1"/>
</dbReference>
<proteinExistence type="predicted"/>
<dbReference type="PANTHER" id="PTHR31435">
    <property type="entry name" value="PROTEIN NATD1"/>
    <property type="match status" value="1"/>
</dbReference>
<dbReference type="InterPro" id="IPR000182">
    <property type="entry name" value="GNAT_dom"/>
</dbReference>
<dbReference type="PANTHER" id="PTHR31435:SF10">
    <property type="entry name" value="BSR4717 PROTEIN"/>
    <property type="match status" value="1"/>
</dbReference>
<keyword evidence="3" id="KW-0808">Transferase</keyword>
<dbReference type="SUPFAM" id="SSF55729">
    <property type="entry name" value="Acyl-CoA N-acyltransferases (Nat)"/>
    <property type="match status" value="1"/>
</dbReference>
<dbReference type="InterPro" id="IPR045057">
    <property type="entry name" value="Gcn5-rel_NAT"/>
</dbReference>
<accession>A0ABU8MYH9</accession>
<keyword evidence="3" id="KW-0012">Acyltransferase</keyword>
<organism evidence="3 4">
    <name type="scientific">Actinomycetospora aeridis</name>
    <dbReference type="NCBI Taxonomy" id="3129231"/>
    <lineage>
        <taxon>Bacteria</taxon>
        <taxon>Bacillati</taxon>
        <taxon>Actinomycetota</taxon>
        <taxon>Actinomycetes</taxon>
        <taxon>Pseudonocardiales</taxon>
        <taxon>Pseudonocardiaceae</taxon>
        <taxon>Actinomycetospora</taxon>
    </lineage>
</organism>
<comment type="caution">
    <text evidence="3">The sequence shown here is derived from an EMBL/GenBank/DDBJ whole genome shotgun (WGS) entry which is preliminary data.</text>
</comment>
<evidence type="ECO:0000313" key="4">
    <source>
        <dbReference type="Proteomes" id="UP001370100"/>
    </source>
</evidence>
<name>A0ABU8MYH9_9PSEU</name>
<dbReference type="InterPro" id="IPR031165">
    <property type="entry name" value="GNAT_YJDJ"/>
</dbReference>
<dbReference type="PROSITE" id="PS51186">
    <property type="entry name" value="GNAT"/>
    <property type="match status" value="1"/>
</dbReference>
<reference evidence="3 4" key="1">
    <citation type="submission" date="2024-03" db="EMBL/GenBank/DDBJ databases">
        <title>Actinomycetospora sp. OC33-EN06, a novel actinomycete isolated from wild orchid (Aerides multiflora).</title>
        <authorList>
            <person name="Suriyachadkun C."/>
        </authorList>
    </citation>
    <scope>NUCLEOTIDE SEQUENCE [LARGE SCALE GENOMIC DNA]</scope>
    <source>
        <strain evidence="3 4">OC33-EN06</strain>
    </source>
</reference>
<dbReference type="InterPro" id="IPR016181">
    <property type="entry name" value="Acyl_CoA_acyltransferase"/>
</dbReference>
<dbReference type="RefSeq" id="WP_337711524.1">
    <property type="nucleotide sequence ID" value="NZ_JBBEGL010000001.1"/>
</dbReference>
<dbReference type="EC" id="2.3.1.-" evidence="3"/>
<protein>
    <submittedName>
        <fullName evidence="3">GNAT family N-acetyltransferase</fullName>
        <ecNumber evidence="3">2.3.1.-</ecNumber>
    </submittedName>
</protein>
<dbReference type="EMBL" id="JBBEGL010000001">
    <property type="protein sequence ID" value="MEJ2885028.1"/>
    <property type="molecule type" value="Genomic_DNA"/>
</dbReference>
<dbReference type="Proteomes" id="UP001370100">
    <property type="component" value="Unassembled WGS sequence"/>
</dbReference>
<evidence type="ECO:0000259" key="2">
    <source>
        <dbReference type="PROSITE" id="PS51729"/>
    </source>
</evidence>
<dbReference type="GO" id="GO:0016746">
    <property type="term" value="F:acyltransferase activity"/>
    <property type="evidence" value="ECO:0007669"/>
    <property type="project" value="UniProtKB-KW"/>
</dbReference>
<gene>
    <name evidence="3" type="ORF">WCD41_01090</name>
</gene>
<evidence type="ECO:0000259" key="1">
    <source>
        <dbReference type="PROSITE" id="PS51186"/>
    </source>
</evidence>
<sequence length="120" mass="13154">MDGTSEIDIREDPDRRAFVLRVDGVEAGRVVHHRRRGGGDVPPAIVLVHTEVDDAYGGRGLAGQLVRAVFEAARAEGVAVVPRCPYAQQWLGKHPEYLGDVPARDRRELGLDEPHPQEAS</sequence>
<evidence type="ECO:0000313" key="3">
    <source>
        <dbReference type="EMBL" id="MEJ2885028.1"/>
    </source>
</evidence>